<feature type="binding site" evidence="11">
    <location>
        <position position="83"/>
    </location>
    <ligand>
        <name>substrate</name>
    </ligand>
</feature>
<feature type="binding site" evidence="11">
    <location>
        <begin position="15"/>
        <end position="20"/>
    </location>
    <ligand>
        <name>ATP</name>
        <dbReference type="ChEBI" id="CHEBI:30616"/>
    </ligand>
</feature>
<comment type="catalytic activity">
    <reaction evidence="10 11">
        <text>shikimate + ATP = 3-phosphoshikimate + ADP + H(+)</text>
        <dbReference type="Rhea" id="RHEA:13121"/>
        <dbReference type="ChEBI" id="CHEBI:15378"/>
        <dbReference type="ChEBI" id="CHEBI:30616"/>
        <dbReference type="ChEBI" id="CHEBI:36208"/>
        <dbReference type="ChEBI" id="CHEBI:145989"/>
        <dbReference type="ChEBI" id="CHEBI:456216"/>
        <dbReference type="EC" id="2.7.1.71"/>
    </reaction>
</comment>
<dbReference type="CDD" id="cd00464">
    <property type="entry name" value="SK"/>
    <property type="match status" value="1"/>
</dbReference>
<dbReference type="GO" id="GO:0004765">
    <property type="term" value="F:shikimate kinase activity"/>
    <property type="evidence" value="ECO:0007669"/>
    <property type="project" value="UniProtKB-UniRule"/>
</dbReference>
<protein>
    <recommendedName>
        <fullName evidence="3 11">Shikimate kinase</fullName>
        <shortName evidence="11">SK</shortName>
        <ecNumber evidence="3 11">2.7.1.71</ecNumber>
    </recommendedName>
</protein>
<dbReference type="InterPro" id="IPR000623">
    <property type="entry name" value="Shikimate_kinase/TSH1"/>
</dbReference>
<keyword evidence="11" id="KW-0460">Magnesium</keyword>
<evidence type="ECO:0000256" key="6">
    <source>
        <dbReference type="ARBA" id="ARBA00022741"/>
    </source>
</evidence>
<dbReference type="EMBL" id="CP126084">
    <property type="protein sequence ID" value="WHX47593.1"/>
    <property type="molecule type" value="Genomic_DNA"/>
</dbReference>
<sequence length="170" mass="18586">MSGKRNNIILVGMMGTGKSTVGAVLAEKAGYRLIDLDQQIEEEAKCTIPELFANYGEPYFRDMESALLSRVLQEGGVVLATGGGAVLREENRSIMLEQGWVVALTADLESILKRVGEDPGRPLLAGGARERLTVLLEERKHAYDFAHVKIDTTGKTPDVLASEILMHYRG</sequence>
<dbReference type="InterPro" id="IPR023000">
    <property type="entry name" value="Shikimate_kinase_CS"/>
</dbReference>
<dbReference type="PANTHER" id="PTHR21087">
    <property type="entry name" value="SHIKIMATE KINASE"/>
    <property type="match status" value="1"/>
</dbReference>
<evidence type="ECO:0000313" key="13">
    <source>
        <dbReference type="Proteomes" id="UP001177943"/>
    </source>
</evidence>
<keyword evidence="11" id="KW-0479">Metal-binding</keyword>
<dbReference type="GO" id="GO:0008652">
    <property type="term" value="P:amino acid biosynthetic process"/>
    <property type="evidence" value="ECO:0007669"/>
    <property type="project" value="UniProtKB-KW"/>
</dbReference>
<comment type="caution">
    <text evidence="11">Lacks conserved residue(s) required for the propagation of feature annotation.</text>
</comment>
<feature type="binding site" evidence="11">
    <location>
        <position position="121"/>
    </location>
    <ligand>
        <name>ATP</name>
        <dbReference type="ChEBI" id="CHEBI:30616"/>
    </ligand>
</feature>
<dbReference type="GO" id="GO:0009073">
    <property type="term" value="P:aromatic amino acid family biosynthetic process"/>
    <property type="evidence" value="ECO:0007669"/>
    <property type="project" value="UniProtKB-KW"/>
</dbReference>
<dbReference type="PANTHER" id="PTHR21087:SF16">
    <property type="entry name" value="SHIKIMATE KINASE 1, CHLOROPLASTIC"/>
    <property type="match status" value="1"/>
</dbReference>
<keyword evidence="8 11" id="KW-0067">ATP-binding</keyword>
<evidence type="ECO:0000256" key="9">
    <source>
        <dbReference type="ARBA" id="ARBA00023141"/>
    </source>
</evidence>
<comment type="function">
    <text evidence="11">Catalyzes the specific phosphorylation of the 3-hydroxyl group of shikimic acid using ATP as a cosubstrate.</text>
</comment>
<dbReference type="Pfam" id="PF01202">
    <property type="entry name" value="SKI"/>
    <property type="match status" value="1"/>
</dbReference>
<evidence type="ECO:0000313" key="12">
    <source>
        <dbReference type="EMBL" id="WHX47593.1"/>
    </source>
</evidence>
<evidence type="ECO:0000256" key="11">
    <source>
        <dbReference type="HAMAP-Rule" id="MF_00109"/>
    </source>
</evidence>
<dbReference type="InterPro" id="IPR031322">
    <property type="entry name" value="Shikimate/glucono_kinase"/>
</dbReference>
<dbReference type="GO" id="GO:0005829">
    <property type="term" value="C:cytosol"/>
    <property type="evidence" value="ECO:0007669"/>
    <property type="project" value="TreeGrafter"/>
</dbReference>
<dbReference type="GO" id="GO:0009423">
    <property type="term" value="P:chorismate biosynthetic process"/>
    <property type="evidence" value="ECO:0007669"/>
    <property type="project" value="UniProtKB-UniRule"/>
</dbReference>
<evidence type="ECO:0000256" key="10">
    <source>
        <dbReference type="ARBA" id="ARBA00048567"/>
    </source>
</evidence>
<proteinExistence type="inferred from homology"/>
<keyword evidence="5 11" id="KW-0808">Transferase</keyword>
<dbReference type="SUPFAM" id="SSF52540">
    <property type="entry name" value="P-loop containing nucleoside triphosphate hydrolases"/>
    <property type="match status" value="1"/>
</dbReference>
<evidence type="ECO:0000256" key="3">
    <source>
        <dbReference type="ARBA" id="ARBA00012154"/>
    </source>
</evidence>
<comment type="similarity">
    <text evidence="2 11">Belongs to the shikimate kinase family.</text>
</comment>
<feature type="binding site" evidence="11">
    <location>
        <position position="19"/>
    </location>
    <ligand>
        <name>Mg(2+)</name>
        <dbReference type="ChEBI" id="CHEBI:18420"/>
    </ligand>
</feature>
<keyword evidence="4 11" id="KW-0028">Amino-acid biosynthesis</keyword>
<comment type="cofactor">
    <cofactor evidence="11">
        <name>Mg(2+)</name>
        <dbReference type="ChEBI" id="CHEBI:18420"/>
    </cofactor>
    <text evidence="11">Binds 1 Mg(2+) ion per subunit.</text>
</comment>
<dbReference type="KEGG" id="pwn:QNH46_15695"/>
<gene>
    <name evidence="11" type="primary">aroK</name>
    <name evidence="12" type="ORF">QNH46_15695</name>
</gene>
<keyword evidence="6 11" id="KW-0547">Nucleotide-binding</keyword>
<dbReference type="GO" id="GO:0005524">
    <property type="term" value="F:ATP binding"/>
    <property type="evidence" value="ECO:0007669"/>
    <property type="project" value="UniProtKB-UniRule"/>
</dbReference>
<feature type="binding site" evidence="11">
    <location>
        <position position="37"/>
    </location>
    <ligand>
        <name>substrate</name>
    </ligand>
</feature>
<evidence type="ECO:0000256" key="4">
    <source>
        <dbReference type="ARBA" id="ARBA00022605"/>
    </source>
</evidence>
<organism evidence="12 13">
    <name type="scientific">Paenibacillus woosongensis</name>
    <dbReference type="NCBI Taxonomy" id="307580"/>
    <lineage>
        <taxon>Bacteria</taxon>
        <taxon>Bacillati</taxon>
        <taxon>Bacillota</taxon>
        <taxon>Bacilli</taxon>
        <taxon>Bacillales</taxon>
        <taxon>Paenibacillaceae</taxon>
        <taxon>Paenibacillus</taxon>
    </lineage>
</organism>
<dbReference type="PRINTS" id="PR01100">
    <property type="entry name" value="SHIKIMTKNASE"/>
</dbReference>
<dbReference type="InterPro" id="IPR027417">
    <property type="entry name" value="P-loop_NTPase"/>
</dbReference>
<feature type="binding site" evidence="11">
    <location>
        <position position="61"/>
    </location>
    <ligand>
        <name>substrate</name>
    </ligand>
</feature>
<evidence type="ECO:0000256" key="8">
    <source>
        <dbReference type="ARBA" id="ARBA00022840"/>
    </source>
</evidence>
<keyword evidence="7 11" id="KW-0418">Kinase</keyword>
<evidence type="ECO:0000256" key="1">
    <source>
        <dbReference type="ARBA" id="ARBA00004842"/>
    </source>
</evidence>
<name>A0AA95I5E2_9BACL</name>
<dbReference type="Proteomes" id="UP001177943">
    <property type="component" value="Chromosome"/>
</dbReference>
<dbReference type="EC" id="2.7.1.71" evidence="3 11"/>
<keyword evidence="9 11" id="KW-0057">Aromatic amino acid biosynthesis</keyword>
<evidence type="ECO:0000256" key="7">
    <source>
        <dbReference type="ARBA" id="ARBA00022777"/>
    </source>
</evidence>
<evidence type="ECO:0000256" key="5">
    <source>
        <dbReference type="ARBA" id="ARBA00022679"/>
    </source>
</evidence>
<reference evidence="12" key="1">
    <citation type="submission" date="2023-05" db="EMBL/GenBank/DDBJ databases">
        <title>Comparative genomics of Bacillaceae isolates and their secondary metabolite potential.</title>
        <authorList>
            <person name="Song L."/>
            <person name="Nielsen L.J."/>
            <person name="Mohite O."/>
            <person name="Xu X."/>
            <person name="Weber T."/>
            <person name="Kovacs A.T."/>
        </authorList>
    </citation>
    <scope>NUCLEOTIDE SEQUENCE</scope>
    <source>
        <strain evidence="12">B2_4</strain>
    </source>
</reference>
<dbReference type="Gene3D" id="3.40.50.300">
    <property type="entry name" value="P-loop containing nucleotide triphosphate hydrolases"/>
    <property type="match status" value="1"/>
</dbReference>
<dbReference type="AlphaFoldDB" id="A0AA95I5E2"/>
<comment type="pathway">
    <text evidence="1 11">Metabolic intermediate biosynthesis; chorismate biosynthesis; chorismate from D-erythrose 4-phosphate and phosphoenolpyruvate: step 5/7.</text>
</comment>
<dbReference type="HAMAP" id="MF_00109">
    <property type="entry name" value="Shikimate_kinase"/>
    <property type="match status" value="1"/>
</dbReference>
<keyword evidence="11" id="KW-0963">Cytoplasm</keyword>
<dbReference type="GO" id="GO:0000287">
    <property type="term" value="F:magnesium ion binding"/>
    <property type="evidence" value="ECO:0007669"/>
    <property type="project" value="UniProtKB-UniRule"/>
</dbReference>
<dbReference type="PROSITE" id="PS01128">
    <property type="entry name" value="SHIKIMATE_KINASE"/>
    <property type="match status" value="1"/>
</dbReference>
<dbReference type="RefSeq" id="WP_283925126.1">
    <property type="nucleotide sequence ID" value="NZ_CP126084.1"/>
</dbReference>
<accession>A0AA95I5E2</accession>
<feature type="binding site" evidence="11">
    <location>
        <position position="139"/>
    </location>
    <ligand>
        <name>substrate</name>
    </ligand>
</feature>
<comment type="subcellular location">
    <subcellularLocation>
        <location evidence="11">Cytoplasm</location>
    </subcellularLocation>
</comment>
<comment type="subunit">
    <text evidence="11">Monomer.</text>
</comment>
<evidence type="ECO:0000256" key="2">
    <source>
        <dbReference type="ARBA" id="ARBA00006997"/>
    </source>
</evidence>